<proteinExistence type="predicted"/>
<name>A0AC34FTS2_9BILA</name>
<evidence type="ECO:0000313" key="2">
    <source>
        <dbReference type="WBParaSite" id="ES5_v2.g20749.t1"/>
    </source>
</evidence>
<reference evidence="2" key="1">
    <citation type="submission" date="2022-11" db="UniProtKB">
        <authorList>
            <consortium name="WormBaseParasite"/>
        </authorList>
    </citation>
    <scope>IDENTIFICATION</scope>
</reference>
<dbReference type="WBParaSite" id="ES5_v2.g20749.t1">
    <property type="protein sequence ID" value="ES5_v2.g20749.t1"/>
    <property type="gene ID" value="ES5_v2.g20749"/>
</dbReference>
<dbReference type="Proteomes" id="UP000887579">
    <property type="component" value="Unplaced"/>
</dbReference>
<evidence type="ECO:0000313" key="1">
    <source>
        <dbReference type="Proteomes" id="UP000887579"/>
    </source>
</evidence>
<sequence length="509" mass="60372">AFEAAIEFFGDDNLDEQLLVQFAKFEERQKEVERARAIYQYGLDRLPSSKSKGIFDGLAIHEKKYGEQLRIENLAQNSYDYDTWFDYVNLLMNEQVPREEVEDVYERAIANIPPYEEKRYWRRYIYLWIYYAVYEELDCEDIERARDVYKACLDVIPHKQFTFAKIWVMFSQFEIRQLELTQARKIMGNAIGKCPKKKLFSCYIDMELRFREFDRCRTLYEKLVLFAPDNSSTWIKFAELETILGDVDRARAIFNMAIQQPALDMPEVLWKAYIDFEIEQEENEHVRRLYETLLERTNHIKVWISWTEFEIRIEEFDKARVTFKRANDSLEASPAEERILLLETWLEFERSHGNEEQQAAVEKLMPKRVKKRRPILAEDGTDAGWEEYYDYIFPQDQASKVSFKLLEAARLWPSKVSFKLLEAARLWREKQAAQKENAIPVDRDAESAELPSVSEQLQGSDDYEAVKRAREKDGKGDEDSDVEMSSSSEDDEEGERQREEESESDEKSD</sequence>
<protein>
    <submittedName>
        <fullName evidence="2">Crooked neck protein</fullName>
    </submittedName>
</protein>
<organism evidence="1 2">
    <name type="scientific">Panagrolaimus sp. ES5</name>
    <dbReference type="NCBI Taxonomy" id="591445"/>
    <lineage>
        <taxon>Eukaryota</taxon>
        <taxon>Metazoa</taxon>
        <taxon>Ecdysozoa</taxon>
        <taxon>Nematoda</taxon>
        <taxon>Chromadorea</taxon>
        <taxon>Rhabditida</taxon>
        <taxon>Tylenchina</taxon>
        <taxon>Panagrolaimomorpha</taxon>
        <taxon>Panagrolaimoidea</taxon>
        <taxon>Panagrolaimidae</taxon>
        <taxon>Panagrolaimus</taxon>
    </lineage>
</organism>
<accession>A0AC34FTS2</accession>